<feature type="transmembrane region" description="Helical" evidence="10">
    <location>
        <begin position="154"/>
        <end position="173"/>
    </location>
</feature>
<dbReference type="PROSITE" id="PS00237">
    <property type="entry name" value="G_PROTEIN_RECEP_F1_1"/>
    <property type="match status" value="1"/>
</dbReference>
<dbReference type="PROSITE" id="PS50262">
    <property type="entry name" value="G_PROTEIN_RECEP_F1_2"/>
    <property type="match status" value="1"/>
</dbReference>
<dbReference type="PRINTS" id="PR00237">
    <property type="entry name" value="GPCRRHODOPSN"/>
</dbReference>
<dbReference type="Proteomes" id="UP000245119">
    <property type="component" value="Linkage Group LG5"/>
</dbReference>
<dbReference type="Pfam" id="PF00001">
    <property type="entry name" value="7tm_1"/>
    <property type="match status" value="1"/>
</dbReference>
<dbReference type="OrthoDB" id="9880339at2759"/>
<evidence type="ECO:0000256" key="5">
    <source>
        <dbReference type="ARBA" id="ARBA00023136"/>
    </source>
</evidence>
<name>A0A2T7P8M0_POMCA</name>
<keyword evidence="5 10" id="KW-0472">Membrane</keyword>
<feature type="region of interest" description="Disordered" evidence="9">
    <location>
        <begin position="426"/>
        <end position="455"/>
    </location>
</feature>
<feature type="transmembrane region" description="Helical" evidence="10">
    <location>
        <begin position="369"/>
        <end position="394"/>
    </location>
</feature>
<dbReference type="Gene3D" id="1.20.1070.10">
    <property type="entry name" value="Rhodopsin 7-helix transmembrane proteins"/>
    <property type="match status" value="1"/>
</dbReference>
<sequence>MSRATTSRHCQHLSRDFAWGTSAVDVRPPLHKPTTTKMMPSLYNKTYLYCVDTELGWGNRTYFTFFSVFNRPPYTGDVEVAVEVFFLLLFFLTSTLANLLLLYTLTTTQQFRSVMNYFICNLTIADMCFTLSCPFVAYVRMTGMWTLGNLACKMIFYVSFVCGFVTIWTLSLISIDRYTCIVHGIKYRISPTLAVVLIILVWLFTVITFSPLAIYFVVKECPFGQDTVSICTLGWPKTEGFPFVIGFTLLVVTSGFVIPVVILIFSHISIAIKFRKVRSACLQYGSRNPSTTTTTIAPVGKSLTPTVDLVSPVPVENITLNLRMRRNKRDLQVVHTLIYLIVLFFVMWTPIFVVFVLLTMDGVSDSMQVTTHCFLGAISVAYLNAIVNPLTYGLSLETLREQIKTIVFCKRSPVVPTRSVVDVANGPAASPEVNSRPRENRLKSRGAVSSVTSLT</sequence>
<evidence type="ECO:0000259" key="11">
    <source>
        <dbReference type="PROSITE" id="PS50262"/>
    </source>
</evidence>
<keyword evidence="3 10" id="KW-1133">Transmembrane helix</keyword>
<comment type="subcellular location">
    <subcellularLocation>
        <location evidence="1">Membrane</location>
        <topology evidence="1">Multi-pass membrane protein</topology>
    </subcellularLocation>
</comment>
<dbReference type="InterPro" id="IPR017452">
    <property type="entry name" value="GPCR_Rhodpsn_7TM"/>
</dbReference>
<evidence type="ECO:0000256" key="7">
    <source>
        <dbReference type="ARBA" id="ARBA00023224"/>
    </source>
</evidence>
<evidence type="ECO:0000256" key="10">
    <source>
        <dbReference type="SAM" id="Phobius"/>
    </source>
</evidence>
<evidence type="ECO:0000256" key="1">
    <source>
        <dbReference type="ARBA" id="ARBA00004141"/>
    </source>
</evidence>
<dbReference type="AlphaFoldDB" id="A0A2T7P8M0"/>
<keyword evidence="6 8" id="KW-0675">Receptor</keyword>
<reference evidence="12 13" key="1">
    <citation type="submission" date="2018-04" db="EMBL/GenBank/DDBJ databases">
        <title>The genome of golden apple snail Pomacea canaliculata provides insight into stress tolerance and invasive adaptation.</title>
        <authorList>
            <person name="Liu C."/>
            <person name="Liu B."/>
            <person name="Ren Y."/>
            <person name="Zhang Y."/>
            <person name="Wang H."/>
            <person name="Li S."/>
            <person name="Jiang F."/>
            <person name="Yin L."/>
            <person name="Zhang G."/>
            <person name="Qian W."/>
            <person name="Fan W."/>
        </authorList>
    </citation>
    <scope>NUCLEOTIDE SEQUENCE [LARGE SCALE GENOMIC DNA]</scope>
    <source>
        <strain evidence="12">SZHN2017</strain>
        <tissue evidence="12">Muscle</tissue>
    </source>
</reference>
<proteinExistence type="inferred from homology"/>
<dbReference type="SUPFAM" id="SSF81321">
    <property type="entry name" value="Family A G protein-coupled receptor-like"/>
    <property type="match status" value="1"/>
</dbReference>
<protein>
    <recommendedName>
        <fullName evidence="11">G-protein coupled receptors family 1 profile domain-containing protein</fullName>
    </recommendedName>
</protein>
<dbReference type="GO" id="GO:0005886">
    <property type="term" value="C:plasma membrane"/>
    <property type="evidence" value="ECO:0007669"/>
    <property type="project" value="TreeGrafter"/>
</dbReference>
<feature type="domain" description="G-protein coupled receptors family 1 profile" evidence="11">
    <location>
        <begin position="97"/>
        <end position="392"/>
    </location>
</feature>
<evidence type="ECO:0000256" key="2">
    <source>
        <dbReference type="ARBA" id="ARBA00022692"/>
    </source>
</evidence>
<comment type="similarity">
    <text evidence="8">Belongs to the G-protein coupled receptor 1 family.</text>
</comment>
<feature type="transmembrane region" description="Helical" evidence="10">
    <location>
        <begin position="193"/>
        <end position="218"/>
    </location>
</feature>
<accession>A0A2T7P8M0</accession>
<evidence type="ECO:0000256" key="4">
    <source>
        <dbReference type="ARBA" id="ARBA00023040"/>
    </source>
</evidence>
<evidence type="ECO:0000256" key="3">
    <source>
        <dbReference type="ARBA" id="ARBA00022989"/>
    </source>
</evidence>
<dbReference type="PANTHER" id="PTHR45695:SF37">
    <property type="entry name" value="FREE FATTY ACID RECEPTOR 4-LIKE"/>
    <property type="match status" value="1"/>
</dbReference>
<feature type="transmembrane region" description="Helical" evidence="10">
    <location>
        <begin position="84"/>
        <end position="105"/>
    </location>
</feature>
<evidence type="ECO:0000313" key="13">
    <source>
        <dbReference type="Proteomes" id="UP000245119"/>
    </source>
</evidence>
<keyword evidence="7 8" id="KW-0807">Transducer</keyword>
<keyword evidence="4 8" id="KW-0297">G-protein coupled receptor</keyword>
<dbReference type="STRING" id="400727.A0A2T7P8M0"/>
<dbReference type="OMA" id="LYNMALF"/>
<feature type="transmembrane region" description="Helical" evidence="10">
    <location>
        <begin position="117"/>
        <end position="139"/>
    </location>
</feature>
<gene>
    <name evidence="12" type="ORF">C0Q70_09016</name>
</gene>
<keyword evidence="13" id="KW-1185">Reference proteome</keyword>
<evidence type="ECO:0000256" key="9">
    <source>
        <dbReference type="SAM" id="MobiDB-lite"/>
    </source>
</evidence>
<dbReference type="InterPro" id="IPR000276">
    <property type="entry name" value="GPCR_Rhodpsn"/>
</dbReference>
<feature type="transmembrane region" description="Helical" evidence="10">
    <location>
        <begin position="243"/>
        <end position="268"/>
    </location>
</feature>
<dbReference type="PANTHER" id="PTHR45695">
    <property type="entry name" value="LEUCOKININ RECEPTOR-RELATED"/>
    <property type="match status" value="1"/>
</dbReference>
<feature type="transmembrane region" description="Helical" evidence="10">
    <location>
        <begin position="333"/>
        <end position="357"/>
    </location>
</feature>
<organism evidence="12 13">
    <name type="scientific">Pomacea canaliculata</name>
    <name type="common">Golden apple snail</name>
    <dbReference type="NCBI Taxonomy" id="400727"/>
    <lineage>
        <taxon>Eukaryota</taxon>
        <taxon>Metazoa</taxon>
        <taxon>Spiralia</taxon>
        <taxon>Lophotrochozoa</taxon>
        <taxon>Mollusca</taxon>
        <taxon>Gastropoda</taxon>
        <taxon>Caenogastropoda</taxon>
        <taxon>Architaenioglossa</taxon>
        <taxon>Ampullarioidea</taxon>
        <taxon>Ampullariidae</taxon>
        <taxon>Pomacea</taxon>
    </lineage>
</organism>
<evidence type="ECO:0000313" key="12">
    <source>
        <dbReference type="EMBL" id="PVD29759.1"/>
    </source>
</evidence>
<evidence type="ECO:0000256" key="6">
    <source>
        <dbReference type="ARBA" id="ARBA00023170"/>
    </source>
</evidence>
<dbReference type="GO" id="GO:0004930">
    <property type="term" value="F:G protein-coupled receptor activity"/>
    <property type="evidence" value="ECO:0007669"/>
    <property type="project" value="UniProtKB-KW"/>
</dbReference>
<dbReference type="CDD" id="cd00637">
    <property type="entry name" value="7tm_classA_rhodopsin-like"/>
    <property type="match status" value="1"/>
</dbReference>
<dbReference type="EMBL" id="PZQS01000005">
    <property type="protein sequence ID" value="PVD29759.1"/>
    <property type="molecule type" value="Genomic_DNA"/>
</dbReference>
<keyword evidence="2 8" id="KW-0812">Transmembrane</keyword>
<evidence type="ECO:0000256" key="8">
    <source>
        <dbReference type="RuleBase" id="RU000688"/>
    </source>
</evidence>
<comment type="caution">
    <text evidence="12">The sequence shown here is derived from an EMBL/GenBank/DDBJ whole genome shotgun (WGS) entry which is preliminary data.</text>
</comment>